<comment type="caution">
    <text evidence="3">The sequence shown here is derived from an EMBL/GenBank/DDBJ whole genome shotgun (WGS) entry which is preliminary data.</text>
</comment>
<evidence type="ECO:0000256" key="2">
    <source>
        <dbReference type="SAM" id="MobiDB-lite"/>
    </source>
</evidence>
<evidence type="ECO:0000313" key="4">
    <source>
        <dbReference type="Proteomes" id="UP001189429"/>
    </source>
</evidence>
<evidence type="ECO:0000313" key="3">
    <source>
        <dbReference type="EMBL" id="CAK0824641.1"/>
    </source>
</evidence>
<keyword evidence="4" id="KW-1185">Reference proteome</keyword>
<feature type="coiled-coil region" evidence="1">
    <location>
        <begin position="7"/>
        <end position="66"/>
    </location>
</feature>
<keyword evidence="1" id="KW-0175">Coiled coil</keyword>
<gene>
    <name evidence="3" type="ORF">PCOR1329_LOCUS25013</name>
</gene>
<feature type="non-terminal residue" evidence="3">
    <location>
        <position position="1"/>
    </location>
</feature>
<accession>A0ABN9S165</accession>
<evidence type="ECO:0000256" key="1">
    <source>
        <dbReference type="SAM" id="Coils"/>
    </source>
</evidence>
<dbReference type="EMBL" id="CAUYUJ010008688">
    <property type="protein sequence ID" value="CAK0824641.1"/>
    <property type="molecule type" value="Genomic_DNA"/>
</dbReference>
<name>A0ABN9S165_9DINO</name>
<organism evidence="3 4">
    <name type="scientific">Prorocentrum cordatum</name>
    <dbReference type="NCBI Taxonomy" id="2364126"/>
    <lineage>
        <taxon>Eukaryota</taxon>
        <taxon>Sar</taxon>
        <taxon>Alveolata</taxon>
        <taxon>Dinophyceae</taxon>
        <taxon>Prorocentrales</taxon>
        <taxon>Prorocentraceae</taxon>
        <taxon>Prorocentrum</taxon>
    </lineage>
</organism>
<sequence length="119" mass="13330">DLRLAADDELQAEAERLRRAIERARARAERIREEAAVQRAETEQAEQQLEQESSQLEEALAARAAENAGLQADSCVRWSAARRLKAALQVHEDKQEQKAEPGRERRAPCAASAEEVRGE</sequence>
<feature type="compositionally biased region" description="Basic and acidic residues" evidence="2">
    <location>
        <begin position="90"/>
        <end position="107"/>
    </location>
</feature>
<feature type="non-terminal residue" evidence="3">
    <location>
        <position position="119"/>
    </location>
</feature>
<feature type="region of interest" description="Disordered" evidence="2">
    <location>
        <begin position="89"/>
        <end position="119"/>
    </location>
</feature>
<protein>
    <submittedName>
        <fullName evidence="3">Uncharacterized protein</fullName>
    </submittedName>
</protein>
<proteinExistence type="predicted"/>
<dbReference type="Proteomes" id="UP001189429">
    <property type="component" value="Unassembled WGS sequence"/>
</dbReference>
<reference evidence="3" key="1">
    <citation type="submission" date="2023-10" db="EMBL/GenBank/DDBJ databases">
        <authorList>
            <person name="Chen Y."/>
            <person name="Shah S."/>
            <person name="Dougan E. K."/>
            <person name="Thang M."/>
            <person name="Chan C."/>
        </authorList>
    </citation>
    <scope>NUCLEOTIDE SEQUENCE [LARGE SCALE GENOMIC DNA]</scope>
</reference>